<organism evidence="1 2">
    <name type="scientific">Pseudoalteromonas luteoviolacea (strain 2ta16)</name>
    <dbReference type="NCBI Taxonomy" id="1353533"/>
    <lineage>
        <taxon>Bacteria</taxon>
        <taxon>Pseudomonadati</taxon>
        <taxon>Pseudomonadota</taxon>
        <taxon>Gammaproteobacteria</taxon>
        <taxon>Alteromonadales</taxon>
        <taxon>Pseudoalteromonadaceae</taxon>
        <taxon>Pseudoalteromonas</taxon>
    </lineage>
</organism>
<dbReference type="GO" id="GO:0008781">
    <property type="term" value="F:N-acylneuraminate cytidylyltransferase activity"/>
    <property type="evidence" value="ECO:0007669"/>
    <property type="project" value="TreeGrafter"/>
</dbReference>
<dbReference type="InterPro" id="IPR029044">
    <property type="entry name" value="Nucleotide-diphossugar_trans"/>
</dbReference>
<dbReference type="PANTHER" id="PTHR21485">
    <property type="entry name" value="HAD SUPERFAMILY MEMBERS CMAS AND KDSC"/>
    <property type="match status" value="1"/>
</dbReference>
<dbReference type="Gene3D" id="3.90.550.10">
    <property type="entry name" value="Spore Coat Polysaccharide Biosynthesis Protein SpsA, Chain A"/>
    <property type="match status" value="1"/>
</dbReference>
<protein>
    <submittedName>
        <fullName evidence="1">CMP-N-acetylneuraminic acid synthetase</fullName>
    </submittedName>
</protein>
<dbReference type="Proteomes" id="UP000017820">
    <property type="component" value="Unassembled WGS sequence"/>
</dbReference>
<reference evidence="1 2" key="1">
    <citation type="submission" date="2013-07" db="EMBL/GenBank/DDBJ databases">
        <title>Draft genome sequence of Pseudoalteromonas luteoviolacea 2ta16.</title>
        <authorList>
            <person name="Allen E.E."/>
            <person name="Azam F."/>
            <person name="Podell S."/>
        </authorList>
    </citation>
    <scope>NUCLEOTIDE SEQUENCE [LARGE SCALE GENOMIC DNA]</scope>
    <source>
        <strain evidence="1 2">2ta16</strain>
    </source>
</reference>
<comment type="caution">
    <text evidence="1">The sequence shown here is derived from an EMBL/GenBank/DDBJ whole genome shotgun (WGS) entry which is preliminary data.</text>
</comment>
<dbReference type="EMBL" id="AUSV01000006">
    <property type="protein sequence ID" value="ESP95108.1"/>
    <property type="molecule type" value="Genomic_DNA"/>
</dbReference>
<evidence type="ECO:0000313" key="1">
    <source>
        <dbReference type="EMBL" id="ESP95108.1"/>
    </source>
</evidence>
<sequence>MLKILAIVPARAGSKRLPKKNVRKLNGTPLVGYTLNAATASKYISHTIATSDCPEVLAIAKEYPNTTALLRPDELASDTATSIDVVKHAIDYAQEQGIEFDTICLLQPTSPLRDSEDIDNAIELFIAKNAKGVVSMTECSHSPLWATPLETEGQFKQFLSTLTGTRSQDLPKYYQLNGAIYLVDRVIFKQEGKLLFEHEFYPFIMSSENSVDIDTEIDFLTAELIVKNRI</sequence>
<dbReference type="Pfam" id="PF02348">
    <property type="entry name" value="CTP_transf_3"/>
    <property type="match status" value="1"/>
</dbReference>
<gene>
    <name evidence="1" type="ORF">PL2TA16_04364</name>
</gene>
<dbReference type="PANTHER" id="PTHR21485:SF6">
    <property type="entry name" value="N-ACYLNEURAMINATE CYTIDYLYLTRANSFERASE-RELATED"/>
    <property type="match status" value="1"/>
</dbReference>
<evidence type="ECO:0000313" key="2">
    <source>
        <dbReference type="Proteomes" id="UP000017820"/>
    </source>
</evidence>
<dbReference type="RefSeq" id="WP_023397347.1">
    <property type="nucleotide sequence ID" value="NZ_AUSV01000006.1"/>
</dbReference>
<dbReference type="AlphaFoldDB" id="V4HZ81"/>
<dbReference type="InterPro" id="IPR003329">
    <property type="entry name" value="Cytidylyl_trans"/>
</dbReference>
<proteinExistence type="predicted"/>
<dbReference type="GeneID" id="29921025"/>
<dbReference type="CDD" id="cd02513">
    <property type="entry name" value="CMP-NeuAc_Synthase"/>
    <property type="match status" value="1"/>
</dbReference>
<dbReference type="InterPro" id="IPR050793">
    <property type="entry name" value="CMP-NeuNAc_synthase"/>
</dbReference>
<dbReference type="SUPFAM" id="SSF53448">
    <property type="entry name" value="Nucleotide-diphospho-sugar transferases"/>
    <property type="match status" value="1"/>
</dbReference>
<name>V4HZ81_PSEL2</name>
<dbReference type="PATRIC" id="fig|1353533.3.peg.384"/>
<accession>V4HZ81</accession>